<protein>
    <submittedName>
        <fullName evidence="4">Gfo/Idh/MocA family oxidoreductase</fullName>
    </submittedName>
</protein>
<evidence type="ECO:0000259" key="3">
    <source>
        <dbReference type="Pfam" id="PF22725"/>
    </source>
</evidence>
<sequence>MLDRTEQGRSTGTLKPRIAFLGTGWIGLNRMEAMVAAGSAEVVAVCDPSEEMRSKACELASEAEAVGSLEEVLDIAPDGIVIATPSALHAGQAIAALERGIAVFCQKPLGRTAAEVEEVVAAAAKADRLLGVDLSYRCTEGMTRIRDLVRAQEFGHIFAVELEFHNAYGPDKDWFYNRTLSGGGCLIDLGVHLADLALWTLDFPQVETVQGGLFRGGRRLGGGSEEVEDYAAASIRLQTGTSVRLSCSWNLHAGQDAVISARFFGTEGSAQWRNVGGSFFDFTAERYRGTAAEVLACPPDDWGPRAACAWLRQLSLDPGFDPGACSYLHSAQIIDRIYGR</sequence>
<comment type="caution">
    <text evidence="4">The sequence shown here is derived from an EMBL/GenBank/DDBJ whole genome shotgun (WGS) entry which is preliminary data.</text>
</comment>
<reference evidence="4 5" key="1">
    <citation type="submission" date="2024-02" db="EMBL/GenBank/DDBJ databases">
        <title>Genome analysis and characterization of Microbaculum marinisediminis sp. nov., isolated from marine sediment.</title>
        <authorList>
            <person name="Du Z.-J."/>
            <person name="Ye Y.-Q."/>
            <person name="Zhang Z.-R."/>
            <person name="Yuan S.-M."/>
            <person name="Zhang X.-Y."/>
        </authorList>
    </citation>
    <scope>NUCLEOTIDE SEQUENCE [LARGE SCALE GENOMIC DNA]</scope>
    <source>
        <strain evidence="4 5">SDUM1044001</strain>
    </source>
</reference>
<dbReference type="InterPro" id="IPR036291">
    <property type="entry name" value="NAD(P)-bd_dom_sf"/>
</dbReference>
<dbReference type="Proteomes" id="UP001378188">
    <property type="component" value="Unassembled WGS sequence"/>
</dbReference>
<dbReference type="PANTHER" id="PTHR43818">
    <property type="entry name" value="BCDNA.GH03377"/>
    <property type="match status" value="1"/>
</dbReference>
<proteinExistence type="predicted"/>
<evidence type="ECO:0000313" key="4">
    <source>
        <dbReference type="EMBL" id="MEJ8570457.1"/>
    </source>
</evidence>
<dbReference type="SUPFAM" id="SSF51735">
    <property type="entry name" value="NAD(P)-binding Rossmann-fold domains"/>
    <property type="match status" value="1"/>
</dbReference>
<dbReference type="InterPro" id="IPR050463">
    <property type="entry name" value="Gfo/Idh/MocA_oxidrdct_glycsds"/>
</dbReference>
<dbReference type="Gene3D" id="3.30.360.10">
    <property type="entry name" value="Dihydrodipicolinate Reductase, domain 2"/>
    <property type="match status" value="1"/>
</dbReference>
<evidence type="ECO:0000259" key="2">
    <source>
        <dbReference type="Pfam" id="PF01408"/>
    </source>
</evidence>
<evidence type="ECO:0000256" key="1">
    <source>
        <dbReference type="ARBA" id="ARBA00023002"/>
    </source>
</evidence>
<name>A0AAW9RJV5_9HYPH</name>
<keyword evidence="5" id="KW-1185">Reference proteome</keyword>
<dbReference type="EMBL" id="JAZHOF010000001">
    <property type="protein sequence ID" value="MEJ8570457.1"/>
    <property type="molecule type" value="Genomic_DNA"/>
</dbReference>
<dbReference type="Pfam" id="PF01408">
    <property type="entry name" value="GFO_IDH_MocA"/>
    <property type="match status" value="1"/>
</dbReference>
<dbReference type="SUPFAM" id="SSF55347">
    <property type="entry name" value="Glyceraldehyde-3-phosphate dehydrogenase-like, C-terminal domain"/>
    <property type="match status" value="1"/>
</dbReference>
<dbReference type="PANTHER" id="PTHR43818:SF11">
    <property type="entry name" value="BCDNA.GH03377"/>
    <property type="match status" value="1"/>
</dbReference>
<dbReference type="InterPro" id="IPR000683">
    <property type="entry name" value="Gfo/Idh/MocA-like_OxRdtase_N"/>
</dbReference>
<accession>A0AAW9RJV5</accession>
<dbReference type="RefSeq" id="WP_340328186.1">
    <property type="nucleotide sequence ID" value="NZ_JAZHOF010000001.1"/>
</dbReference>
<feature type="domain" description="GFO/IDH/MocA-like oxidoreductase" evidence="3">
    <location>
        <begin position="143"/>
        <end position="270"/>
    </location>
</feature>
<keyword evidence="1" id="KW-0560">Oxidoreductase</keyword>
<dbReference type="InterPro" id="IPR055170">
    <property type="entry name" value="GFO_IDH_MocA-like_dom"/>
</dbReference>
<dbReference type="Pfam" id="PF22725">
    <property type="entry name" value="GFO_IDH_MocA_C3"/>
    <property type="match status" value="1"/>
</dbReference>
<gene>
    <name evidence="4" type="ORF">V3328_03180</name>
</gene>
<evidence type="ECO:0000313" key="5">
    <source>
        <dbReference type="Proteomes" id="UP001378188"/>
    </source>
</evidence>
<dbReference type="AlphaFoldDB" id="A0AAW9RJV5"/>
<organism evidence="4 5">
    <name type="scientific">Microbaculum marinum</name>
    <dbReference type="NCBI Taxonomy" id="1764581"/>
    <lineage>
        <taxon>Bacteria</taxon>
        <taxon>Pseudomonadati</taxon>
        <taxon>Pseudomonadota</taxon>
        <taxon>Alphaproteobacteria</taxon>
        <taxon>Hyphomicrobiales</taxon>
        <taxon>Tepidamorphaceae</taxon>
        <taxon>Microbaculum</taxon>
    </lineage>
</organism>
<dbReference type="GO" id="GO:0000166">
    <property type="term" value="F:nucleotide binding"/>
    <property type="evidence" value="ECO:0007669"/>
    <property type="project" value="InterPro"/>
</dbReference>
<dbReference type="Gene3D" id="3.40.50.720">
    <property type="entry name" value="NAD(P)-binding Rossmann-like Domain"/>
    <property type="match status" value="1"/>
</dbReference>
<dbReference type="GO" id="GO:0016491">
    <property type="term" value="F:oxidoreductase activity"/>
    <property type="evidence" value="ECO:0007669"/>
    <property type="project" value="UniProtKB-KW"/>
</dbReference>
<feature type="domain" description="Gfo/Idh/MocA-like oxidoreductase N-terminal" evidence="2">
    <location>
        <begin position="17"/>
        <end position="133"/>
    </location>
</feature>